<name>A0A3P9JSB1_ORYLA</name>
<accession>A0A3P9JSB1</accession>
<organism evidence="1 2">
    <name type="scientific">Oryzias latipes</name>
    <name type="common">Japanese rice fish</name>
    <name type="synonym">Japanese killifish</name>
    <dbReference type="NCBI Taxonomy" id="8090"/>
    <lineage>
        <taxon>Eukaryota</taxon>
        <taxon>Metazoa</taxon>
        <taxon>Chordata</taxon>
        <taxon>Craniata</taxon>
        <taxon>Vertebrata</taxon>
        <taxon>Euteleostomi</taxon>
        <taxon>Actinopterygii</taxon>
        <taxon>Neopterygii</taxon>
        <taxon>Teleostei</taxon>
        <taxon>Neoteleostei</taxon>
        <taxon>Acanthomorphata</taxon>
        <taxon>Ovalentaria</taxon>
        <taxon>Atherinomorphae</taxon>
        <taxon>Beloniformes</taxon>
        <taxon>Adrianichthyidae</taxon>
        <taxon>Oryziinae</taxon>
        <taxon>Oryzias</taxon>
    </lineage>
</organism>
<reference evidence="1" key="3">
    <citation type="submission" date="2025-08" db="UniProtKB">
        <authorList>
            <consortium name="Ensembl"/>
        </authorList>
    </citation>
    <scope>IDENTIFICATION</scope>
    <source>
        <strain evidence="1">HSOK</strain>
    </source>
</reference>
<reference key="1">
    <citation type="journal article" date="2007" name="Nature">
        <title>The medaka draft genome and insights into vertebrate genome evolution.</title>
        <authorList>
            <person name="Kasahara M."/>
            <person name="Naruse K."/>
            <person name="Sasaki S."/>
            <person name="Nakatani Y."/>
            <person name="Qu W."/>
            <person name="Ahsan B."/>
            <person name="Yamada T."/>
            <person name="Nagayasu Y."/>
            <person name="Doi K."/>
            <person name="Kasai Y."/>
            <person name="Jindo T."/>
            <person name="Kobayashi D."/>
            <person name="Shimada A."/>
            <person name="Toyoda A."/>
            <person name="Kuroki Y."/>
            <person name="Fujiyama A."/>
            <person name="Sasaki T."/>
            <person name="Shimizu A."/>
            <person name="Asakawa S."/>
            <person name="Shimizu N."/>
            <person name="Hashimoto S."/>
            <person name="Yang J."/>
            <person name="Lee Y."/>
            <person name="Matsushima K."/>
            <person name="Sugano S."/>
            <person name="Sakaizumi M."/>
            <person name="Narita T."/>
            <person name="Ohishi K."/>
            <person name="Haga S."/>
            <person name="Ohta F."/>
            <person name="Nomoto H."/>
            <person name="Nogata K."/>
            <person name="Morishita T."/>
            <person name="Endo T."/>
            <person name="Shin-I T."/>
            <person name="Takeda H."/>
            <person name="Morishita S."/>
            <person name="Kohara Y."/>
        </authorList>
    </citation>
    <scope>NUCLEOTIDE SEQUENCE [LARGE SCALE GENOMIC DNA]</scope>
    <source>
        <strain>Hd-rR</strain>
    </source>
</reference>
<evidence type="ECO:0000313" key="2">
    <source>
        <dbReference type="Proteomes" id="UP000265200"/>
    </source>
</evidence>
<proteinExistence type="predicted"/>
<dbReference type="AlphaFoldDB" id="A0A3P9JSB1"/>
<evidence type="ECO:0000313" key="1">
    <source>
        <dbReference type="Ensembl" id="ENSORLP00015034827.1"/>
    </source>
</evidence>
<reference evidence="1" key="4">
    <citation type="submission" date="2025-09" db="UniProtKB">
        <authorList>
            <consortium name="Ensembl"/>
        </authorList>
    </citation>
    <scope>IDENTIFICATION</scope>
    <source>
        <strain evidence="1">HSOK</strain>
    </source>
</reference>
<dbReference type="Ensembl" id="ENSORLT00015029010.1">
    <property type="protein sequence ID" value="ENSORLP00015034827.1"/>
    <property type="gene ID" value="ENSORLG00015021012.1"/>
</dbReference>
<reference evidence="1 2" key="2">
    <citation type="submission" date="2017-04" db="EMBL/GenBank/DDBJ databases">
        <title>CpG methylation of centromeres and impact of large insertions on vertebrate speciation.</title>
        <authorList>
            <person name="Ichikawa K."/>
            <person name="Yoshimura J."/>
            <person name="Morishita S."/>
        </authorList>
    </citation>
    <scope>NUCLEOTIDE SEQUENCE</scope>
    <source>
        <strain evidence="1 2">HSOK</strain>
    </source>
</reference>
<protein>
    <submittedName>
        <fullName evidence="1">Uncharacterized protein</fullName>
    </submittedName>
</protein>
<dbReference type="Proteomes" id="UP000265200">
    <property type="component" value="Chromosome 21"/>
</dbReference>
<sequence length="109" mass="12186">DVDDFPSLQLCLRFSLLTLTLRVSPGVEDLAGVWERRLLGTVVKPEDSTVVPLRDRWGALPAGITLTGPWHRRCISTCASWQLKPGIRCRRAADTPHRVLPGRRSGLKF</sequence>